<evidence type="ECO:0000313" key="2">
    <source>
        <dbReference type="Proteomes" id="UP000291338"/>
    </source>
</evidence>
<dbReference type="RefSeq" id="WP_130257179.1">
    <property type="nucleotide sequence ID" value="NZ_PPSX01000100.1"/>
</dbReference>
<organism evidence="1 2">
    <name type="scientific">Pseudoalteromonas phenolica</name>
    <dbReference type="NCBI Taxonomy" id="161398"/>
    <lineage>
        <taxon>Bacteria</taxon>
        <taxon>Pseudomonadati</taxon>
        <taxon>Pseudomonadota</taxon>
        <taxon>Gammaproteobacteria</taxon>
        <taxon>Alteromonadales</taxon>
        <taxon>Pseudoalteromonadaceae</taxon>
        <taxon>Pseudoalteromonas</taxon>
    </lineage>
</organism>
<dbReference type="InterPro" id="IPR021390">
    <property type="entry name" value="DUF3025"/>
</dbReference>
<dbReference type="AlphaFoldDB" id="A0A4V2EJ78"/>
<name>A0A4V2EJ78_9GAMM</name>
<comment type="caution">
    <text evidence="1">The sequence shown here is derived from an EMBL/GenBank/DDBJ whole genome shotgun (WGS) entry which is preliminary data.</text>
</comment>
<gene>
    <name evidence="1" type="ORF">C1E23_19665</name>
</gene>
<evidence type="ECO:0000313" key="1">
    <source>
        <dbReference type="EMBL" id="RZQ51398.1"/>
    </source>
</evidence>
<proteinExistence type="predicted"/>
<reference evidence="1 2" key="1">
    <citation type="submission" date="2018-01" db="EMBL/GenBank/DDBJ databases">
        <title>Co-occurrence of chitin degradation, pigmentation and bioactivity in marine Pseudoalteromonas.</title>
        <authorList>
            <person name="Paulsen S."/>
            <person name="Gram L."/>
            <person name="Machado H."/>
        </authorList>
    </citation>
    <scope>NUCLEOTIDE SEQUENCE [LARGE SCALE GENOMIC DNA]</scope>
    <source>
        <strain evidence="1 2">S3898</strain>
    </source>
</reference>
<sequence>MKRFVASETFSQSCLNNGAFEHLNTLFNLNSHTDWPSFDWLNGLKDLKHLQGLNILFTPNSELENETRYYEAIIFETGQVPTREQNWHDLFGAFIWCLFPKTKALLNELHIEEIEAHGTKQRSKKRNAITLFDECGVILVVNNDEIISQLKSHQWSDAFVEQRVQWGKNYLPFTFGHANYEMMTNPFIGLTGKLVCIKVEESFYQLSLEQQYHYLDEQLYQMIKDGLLEDNKKMSPLPLLGVPSWYEENQEASFYANTDYFRPKRK</sequence>
<protein>
    <submittedName>
        <fullName evidence="1">DUF3025 domain-containing protein</fullName>
    </submittedName>
</protein>
<dbReference type="Proteomes" id="UP000291338">
    <property type="component" value="Unassembled WGS sequence"/>
</dbReference>
<accession>A0A4V2EJ78</accession>
<dbReference type="Pfam" id="PF11227">
    <property type="entry name" value="DUF3025"/>
    <property type="match status" value="1"/>
</dbReference>
<dbReference type="EMBL" id="PPSX01000100">
    <property type="protein sequence ID" value="RZQ51398.1"/>
    <property type="molecule type" value="Genomic_DNA"/>
</dbReference>